<evidence type="ECO:0000313" key="12">
    <source>
        <dbReference type="Proteomes" id="UP001165122"/>
    </source>
</evidence>
<evidence type="ECO:0000256" key="8">
    <source>
        <dbReference type="ARBA" id="ARBA00023136"/>
    </source>
</evidence>
<evidence type="ECO:0000259" key="10">
    <source>
        <dbReference type="Pfam" id="PF14360"/>
    </source>
</evidence>
<dbReference type="GO" id="GO:0046513">
    <property type="term" value="P:ceramide biosynthetic process"/>
    <property type="evidence" value="ECO:0007669"/>
    <property type="project" value="TreeGrafter"/>
</dbReference>
<comment type="caution">
    <text evidence="11">The sequence shown here is derived from an EMBL/GenBank/DDBJ whole genome shotgun (WGS) entry which is preliminary data.</text>
</comment>
<evidence type="ECO:0000313" key="11">
    <source>
        <dbReference type="EMBL" id="GMI06552.1"/>
    </source>
</evidence>
<evidence type="ECO:0000256" key="3">
    <source>
        <dbReference type="ARBA" id="ARBA00022679"/>
    </source>
</evidence>
<evidence type="ECO:0000256" key="7">
    <source>
        <dbReference type="ARBA" id="ARBA00023098"/>
    </source>
</evidence>
<evidence type="ECO:0000256" key="6">
    <source>
        <dbReference type="ARBA" id="ARBA00022989"/>
    </source>
</evidence>
<evidence type="ECO:0000256" key="9">
    <source>
        <dbReference type="SAM" id="Phobius"/>
    </source>
</evidence>
<gene>
    <name evidence="11" type="ORF">TrLO_g4080</name>
</gene>
<dbReference type="InterPro" id="IPR025749">
    <property type="entry name" value="Sphingomyelin_synth-like_dom"/>
</dbReference>
<keyword evidence="8 9" id="KW-0472">Membrane</keyword>
<dbReference type="GO" id="GO:0005789">
    <property type="term" value="C:endoplasmic reticulum membrane"/>
    <property type="evidence" value="ECO:0007669"/>
    <property type="project" value="TreeGrafter"/>
</dbReference>
<keyword evidence="4 9" id="KW-0812">Transmembrane</keyword>
<dbReference type="GO" id="GO:0000139">
    <property type="term" value="C:Golgi membrane"/>
    <property type="evidence" value="ECO:0007669"/>
    <property type="project" value="TreeGrafter"/>
</dbReference>
<dbReference type="Proteomes" id="UP001165122">
    <property type="component" value="Unassembled WGS sequence"/>
</dbReference>
<feature type="domain" description="Sphingomyelin synthase-like" evidence="10">
    <location>
        <begin position="169"/>
        <end position="265"/>
    </location>
</feature>
<keyword evidence="6 9" id="KW-1133">Transmembrane helix</keyword>
<evidence type="ECO:0000256" key="4">
    <source>
        <dbReference type="ARBA" id="ARBA00022692"/>
    </source>
</evidence>
<evidence type="ECO:0000256" key="5">
    <source>
        <dbReference type="ARBA" id="ARBA00022919"/>
    </source>
</evidence>
<dbReference type="PANTHER" id="PTHR21290:SF25">
    <property type="entry name" value="SPHINGOMYELIN SYNTHASE-RELATED PROTEIN 1"/>
    <property type="match status" value="1"/>
</dbReference>
<reference evidence="12" key="1">
    <citation type="journal article" date="2023" name="Commun. Biol.">
        <title>Genome analysis of Parmales, the sister group of diatoms, reveals the evolutionary specialization of diatoms from phago-mixotrophs to photoautotrophs.</title>
        <authorList>
            <person name="Ban H."/>
            <person name="Sato S."/>
            <person name="Yoshikawa S."/>
            <person name="Yamada K."/>
            <person name="Nakamura Y."/>
            <person name="Ichinomiya M."/>
            <person name="Sato N."/>
            <person name="Blanc-Mathieu R."/>
            <person name="Endo H."/>
            <person name="Kuwata A."/>
            <person name="Ogata H."/>
        </authorList>
    </citation>
    <scope>NUCLEOTIDE SEQUENCE [LARGE SCALE GENOMIC DNA]</scope>
    <source>
        <strain evidence="12">NIES 3700</strain>
    </source>
</reference>
<dbReference type="EMBL" id="BRXW01000101">
    <property type="protein sequence ID" value="GMI06552.1"/>
    <property type="molecule type" value="Genomic_DNA"/>
</dbReference>
<dbReference type="GO" id="GO:0047493">
    <property type="term" value="F:ceramide cholinephosphotransferase activity"/>
    <property type="evidence" value="ECO:0007669"/>
    <property type="project" value="TreeGrafter"/>
</dbReference>
<comment type="similarity">
    <text evidence="2">Belongs to the sphingomyelin synthase family.</text>
</comment>
<dbReference type="Pfam" id="PF14360">
    <property type="entry name" value="PAP2_C"/>
    <property type="match status" value="1"/>
</dbReference>
<dbReference type="PANTHER" id="PTHR21290">
    <property type="entry name" value="SPHINGOMYELIN SYNTHETASE"/>
    <property type="match status" value="1"/>
</dbReference>
<keyword evidence="3" id="KW-0808">Transferase</keyword>
<sequence length="316" mass="36381">MSTPSPPPPTLIPCLPSGGLKNLFTLKNLKDIITSPLFVTFLWLFFGMYVNCVVQVYAQYRSSQIDAHTLPDVGFDILPMFDPALADAACYGAMFLTLVRFFFGLTPSNHRIRRHIFRRHIFCLGTLFIFRSFSIISTMLPNPADYCITDVQYSPFYEAFRIISGQTVTCADVMYSGHTVNITLCSMTWHCYSHITPLTTFDPLFSKFGRLTNKLNDLERFTTCKFFVWIFTFIGYCFIIGSRFHYTLDVFIGSLLTIAVFKVHHARLRTAHLSQTWFNRLVCWMEKDAEDIMEYRRQLGEVSISEAGGERMVQII</sequence>
<evidence type="ECO:0000256" key="2">
    <source>
        <dbReference type="ARBA" id="ARBA00005441"/>
    </source>
</evidence>
<name>A0A9W7CDZ5_9STRA</name>
<protein>
    <recommendedName>
        <fullName evidence="10">Sphingomyelin synthase-like domain-containing protein</fullName>
    </recommendedName>
</protein>
<dbReference type="GO" id="GO:0033188">
    <property type="term" value="F:sphingomyelin synthase activity"/>
    <property type="evidence" value="ECO:0007669"/>
    <property type="project" value="TreeGrafter"/>
</dbReference>
<feature type="transmembrane region" description="Helical" evidence="9">
    <location>
        <begin position="117"/>
        <end position="136"/>
    </location>
</feature>
<dbReference type="GO" id="GO:0005886">
    <property type="term" value="C:plasma membrane"/>
    <property type="evidence" value="ECO:0007669"/>
    <property type="project" value="TreeGrafter"/>
</dbReference>
<proteinExistence type="inferred from homology"/>
<organism evidence="11 12">
    <name type="scientific">Triparma laevis f. longispina</name>
    <dbReference type="NCBI Taxonomy" id="1714387"/>
    <lineage>
        <taxon>Eukaryota</taxon>
        <taxon>Sar</taxon>
        <taxon>Stramenopiles</taxon>
        <taxon>Ochrophyta</taxon>
        <taxon>Bolidophyceae</taxon>
        <taxon>Parmales</taxon>
        <taxon>Triparmaceae</taxon>
        <taxon>Triparma</taxon>
    </lineage>
</organism>
<dbReference type="InterPro" id="IPR045221">
    <property type="entry name" value="Sphingomyelin_synth-like"/>
</dbReference>
<feature type="transmembrane region" description="Helical" evidence="9">
    <location>
        <begin position="37"/>
        <end position="58"/>
    </location>
</feature>
<accession>A0A9W7CDZ5</accession>
<keyword evidence="12" id="KW-1185">Reference proteome</keyword>
<feature type="transmembrane region" description="Helical" evidence="9">
    <location>
        <begin position="226"/>
        <end position="246"/>
    </location>
</feature>
<keyword evidence="5" id="KW-0746">Sphingolipid metabolism</keyword>
<dbReference type="AlphaFoldDB" id="A0A9W7CDZ5"/>
<dbReference type="OrthoDB" id="422827at2759"/>
<keyword evidence="7" id="KW-0443">Lipid metabolism</keyword>
<comment type="subcellular location">
    <subcellularLocation>
        <location evidence="1">Membrane</location>
        <topology evidence="1">Multi-pass membrane protein</topology>
    </subcellularLocation>
</comment>
<evidence type="ECO:0000256" key="1">
    <source>
        <dbReference type="ARBA" id="ARBA00004141"/>
    </source>
</evidence>